<name>A0A4Y7QHH5_9AGAM</name>
<protein>
    <submittedName>
        <fullName evidence="3">Glycoside hydrolase family 16 protein</fullName>
    </submittedName>
</protein>
<proteinExistence type="predicted"/>
<dbReference type="InterPro" id="IPR000757">
    <property type="entry name" value="Beta-glucanase-like"/>
</dbReference>
<evidence type="ECO:0000313" key="4">
    <source>
        <dbReference type="Proteomes" id="UP000294933"/>
    </source>
</evidence>
<evidence type="ECO:0000313" key="3">
    <source>
        <dbReference type="EMBL" id="TDL26668.1"/>
    </source>
</evidence>
<dbReference type="PANTHER" id="PTHR10963:SF24">
    <property type="entry name" value="GLYCOSIDASE C21B10.07-RELATED"/>
    <property type="match status" value="1"/>
</dbReference>
<feature type="chain" id="PRO_5021320563" evidence="1">
    <location>
        <begin position="17"/>
        <end position="340"/>
    </location>
</feature>
<evidence type="ECO:0000256" key="1">
    <source>
        <dbReference type="SAM" id="SignalP"/>
    </source>
</evidence>
<dbReference type="Proteomes" id="UP000294933">
    <property type="component" value="Unassembled WGS sequence"/>
</dbReference>
<dbReference type="Pfam" id="PF26113">
    <property type="entry name" value="GH16_XgeA"/>
    <property type="match status" value="1"/>
</dbReference>
<keyword evidence="4" id="KW-1185">Reference proteome</keyword>
<gene>
    <name evidence="3" type="ORF">BD410DRAFT_800475</name>
</gene>
<reference evidence="3 4" key="1">
    <citation type="submission" date="2018-06" db="EMBL/GenBank/DDBJ databases">
        <title>A transcriptomic atlas of mushroom development highlights an independent origin of complex multicellularity.</title>
        <authorList>
            <consortium name="DOE Joint Genome Institute"/>
            <person name="Krizsan K."/>
            <person name="Almasi E."/>
            <person name="Merenyi Z."/>
            <person name="Sahu N."/>
            <person name="Viragh M."/>
            <person name="Koszo T."/>
            <person name="Mondo S."/>
            <person name="Kiss B."/>
            <person name="Balint B."/>
            <person name="Kues U."/>
            <person name="Barry K."/>
            <person name="Hegedus J.C."/>
            <person name="Henrissat B."/>
            <person name="Johnson J."/>
            <person name="Lipzen A."/>
            <person name="Ohm R."/>
            <person name="Nagy I."/>
            <person name="Pangilinan J."/>
            <person name="Yan J."/>
            <person name="Xiong Y."/>
            <person name="Grigoriev I.V."/>
            <person name="Hibbett D.S."/>
            <person name="Nagy L.G."/>
        </authorList>
    </citation>
    <scope>NUCLEOTIDE SEQUENCE [LARGE SCALE GENOMIC DNA]</scope>
    <source>
        <strain evidence="3 4">SZMC22713</strain>
    </source>
</reference>
<dbReference type="EMBL" id="ML170161">
    <property type="protein sequence ID" value="TDL26668.1"/>
    <property type="molecule type" value="Genomic_DNA"/>
</dbReference>
<dbReference type="GO" id="GO:0009251">
    <property type="term" value="P:glucan catabolic process"/>
    <property type="evidence" value="ECO:0007669"/>
    <property type="project" value="TreeGrafter"/>
</dbReference>
<feature type="signal peptide" evidence="1">
    <location>
        <begin position="1"/>
        <end position="16"/>
    </location>
</feature>
<keyword evidence="3" id="KW-0378">Hydrolase</keyword>
<dbReference type="VEuPathDB" id="FungiDB:BD410DRAFT_800475"/>
<dbReference type="CDD" id="cd02181">
    <property type="entry name" value="GH16_fungal_Lam16A_glucanase"/>
    <property type="match status" value="1"/>
</dbReference>
<dbReference type="PANTHER" id="PTHR10963">
    <property type="entry name" value="GLYCOSYL HYDROLASE-RELATED"/>
    <property type="match status" value="1"/>
</dbReference>
<dbReference type="SUPFAM" id="SSF49899">
    <property type="entry name" value="Concanavalin A-like lectins/glucanases"/>
    <property type="match status" value="1"/>
</dbReference>
<sequence>MFSLPVLLILPLAALAGNQHLQSPRHARSNVVKLRNNKQYTLTDKYAGQSFFDGWDFFTGGDPTHGNVNFVSGDEAFKSGLAFVQDDNTVVMAVDSQTKLASGANRNSVRINSKKSYNGGLFIADIFAMPHGCSVWPAWWMAGPDWPQNGEIDILEGVHNQQFNQYTLHTAAGCNTDRNPAMKFAVPGNSSKSFTAQILGTSCASGGTYGNNGCGFLDTDTRSYGRDFNDIAGGVYATLWDQSGIKIWHFARAEIPSDIDAGNPNPSAWGAPAAFWAASDCNPATHFHDHQLIFDITLCGDWAGASYEGSGCPGTCTDAVADPSNFKFAQWKINYVAVYN</sequence>
<organism evidence="3 4">
    <name type="scientific">Rickenella mellea</name>
    <dbReference type="NCBI Taxonomy" id="50990"/>
    <lineage>
        <taxon>Eukaryota</taxon>
        <taxon>Fungi</taxon>
        <taxon>Dikarya</taxon>
        <taxon>Basidiomycota</taxon>
        <taxon>Agaricomycotina</taxon>
        <taxon>Agaricomycetes</taxon>
        <taxon>Hymenochaetales</taxon>
        <taxon>Rickenellaceae</taxon>
        <taxon>Rickenella</taxon>
    </lineage>
</organism>
<evidence type="ECO:0000259" key="2">
    <source>
        <dbReference type="PROSITE" id="PS51762"/>
    </source>
</evidence>
<dbReference type="InterPro" id="IPR050546">
    <property type="entry name" value="Glycosyl_Hydrlase_16"/>
</dbReference>
<dbReference type="STRING" id="50990.A0A4Y7QHH5"/>
<accession>A0A4Y7QHH5</accession>
<dbReference type="OrthoDB" id="192832at2759"/>
<dbReference type="AlphaFoldDB" id="A0A4Y7QHH5"/>
<dbReference type="PROSITE" id="PS51762">
    <property type="entry name" value="GH16_2"/>
    <property type="match status" value="1"/>
</dbReference>
<feature type="domain" description="GH16" evidence="2">
    <location>
        <begin position="33"/>
        <end position="311"/>
    </location>
</feature>
<dbReference type="InterPro" id="IPR013320">
    <property type="entry name" value="ConA-like_dom_sf"/>
</dbReference>
<dbReference type="Gene3D" id="2.60.120.200">
    <property type="match status" value="1"/>
</dbReference>
<keyword evidence="1" id="KW-0732">Signal</keyword>
<dbReference type="GO" id="GO:0004553">
    <property type="term" value="F:hydrolase activity, hydrolyzing O-glycosyl compounds"/>
    <property type="evidence" value="ECO:0007669"/>
    <property type="project" value="InterPro"/>
</dbReference>